<name>A0A0F2MFE5_SPOSC</name>
<reference evidence="4 5" key="2">
    <citation type="journal article" date="2015" name="Eukaryot. Cell">
        <title>Asexual propagation of a virulent clone complex in a human and feline outbreak of sporotrichosis.</title>
        <authorList>
            <person name="Teixeira Mde M."/>
            <person name="Rodrigues A.M."/>
            <person name="Tsui C.K."/>
            <person name="de Almeida L.G."/>
            <person name="Van Diepeningen A.D."/>
            <person name="van den Ende B.G."/>
            <person name="Fernandes G.F."/>
            <person name="Kano R."/>
            <person name="Hamelin R.C."/>
            <person name="Lopes-Bezerra L.M."/>
            <person name="Vasconcelos A.T."/>
            <person name="de Hoog S."/>
            <person name="de Camargo Z.P."/>
            <person name="Felipe M.S."/>
        </authorList>
    </citation>
    <scope>NUCLEOTIDE SEQUENCE [LARGE SCALE GENOMIC DNA]</scope>
    <source>
        <strain evidence="4 5">1099-18</strain>
    </source>
</reference>
<dbReference type="InterPro" id="IPR001283">
    <property type="entry name" value="CRISP-related"/>
</dbReference>
<dbReference type="InterPro" id="IPR018244">
    <property type="entry name" value="Allrgn_V5/Tpx1_CS"/>
</dbReference>
<feature type="signal peptide" evidence="2">
    <location>
        <begin position="1"/>
        <end position="25"/>
    </location>
</feature>
<evidence type="ECO:0000256" key="2">
    <source>
        <dbReference type="SAM" id="SignalP"/>
    </source>
</evidence>
<dbReference type="AlphaFoldDB" id="A0A0F2MFE5"/>
<feature type="chain" id="PRO_5002455005" evidence="2">
    <location>
        <begin position="26"/>
        <end position="276"/>
    </location>
</feature>
<dbReference type="OrthoDB" id="337038at2759"/>
<dbReference type="GeneID" id="27664083"/>
<dbReference type="SMART" id="SM00198">
    <property type="entry name" value="SCP"/>
    <property type="match status" value="1"/>
</dbReference>
<comment type="caution">
    <text evidence="4">The sequence shown here is derived from an EMBL/GenBank/DDBJ whole genome shotgun (WGS) entry which is preliminary data.</text>
</comment>
<dbReference type="EMBL" id="AXCR01000005">
    <property type="protein sequence ID" value="KJR86886.1"/>
    <property type="molecule type" value="Genomic_DNA"/>
</dbReference>
<feature type="compositionally biased region" description="Gly residues" evidence="1">
    <location>
        <begin position="227"/>
        <end position="236"/>
    </location>
</feature>
<dbReference type="SUPFAM" id="SSF55797">
    <property type="entry name" value="PR-1-like"/>
    <property type="match status" value="1"/>
</dbReference>
<dbReference type="Gene3D" id="3.40.33.10">
    <property type="entry name" value="CAP"/>
    <property type="match status" value="1"/>
</dbReference>
<dbReference type="VEuPathDB" id="FungiDB:SPSK_01907"/>
<accession>A0A0F2MFE5</accession>
<feature type="domain" description="SCP" evidence="3">
    <location>
        <begin position="80"/>
        <end position="213"/>
    </location>
</feature>
<organism evidence="4 5">
    <name type="scientific">Sporothrix schenckii 1099-18</name>
    <dbReference type="NCBI Taxonomy" id="1397361"/>
    <lineage>
        <taxon>Eukaryota</taxon>
        <taxon>Fungi</taxon>
        <taxon>Dikarya</taxon>
        <taxon>Ascomycota</taxon>
        <taxon>Pezizomycotina</taxon>
        <taxon>Sordariomycetes</taxon>
        <taxon>Sordariomycetidae</taxon>
        <taxon>Ophiostomatales</taxon>
        <taxon>Ophiostomataceae</taxon>
        <taxon>Sporothrix</taxon>
    </lineage>
</organism>
<gene>
    <name evidence="4" type="ORF">SPSK_01907</name>
</gene>
<dbReference type="KEGG" id="ssck:SPSK_01907"/>
<dbReference type="Pfam" id="PF00188">
    <property type="entry name" value="CAP"/>
    <property type="match status" value="1"/>
</dbReference>
<dbReference type="InterPro" id="IPR014044">
    <property type="entry name" value="CAP_dom"/>
</dbReference>
<reference evidence="4 5" key="1">
    <citation type="journal article" date="2014" name="BMC Genomics">
        <title>Comparative genomics of the major fungal agents of human and animal Sporotrichosis: Sporothrix schenckii and Sporothrix brasiliensis.</title>
        <authorList>
            <person name="Teixeira M.M."/>
            <person name="de Almeida L.G."/>
            <person name="Kubitschek-Barreira P."/>
            <person name="Alves F.L."/>
            <person name="Kioshima E.S."/>
            <person name="Abadio A.K."/>
            <person name="Fernandes L."/>
            <person name="Derengowski L.S."/>
            <person name="Ferreira K.S."/>
            <person name="Souza R.C."/>
            <person name="Ruiz J.C."/>
            <person name="de Andrade N.C."/>
            <person name="Paes H.C."/>
            <person name="Nicola A.M."/>
            <person name="Albuquerque P."/>
            <person name="Gerber A.L."/>
            <person name="Martins V.P."/>
            <person name="Peconick L.D."/>
            <person name="Neto A.V."/>
            <person name="Chaucanez C.B."/>
            <person name="Silva P.A."/>
            <person name="Cunha O.L."/>
            <person name="de Oliveira F.F."/>
            <person name="dos Santos T.C."/>
            <person name="Barros A.L."/>
            <person name="Soares M.A."/>
            <person name="de Oliveira L.M."/>
            <person name="Marini M.M."/>
            <person name="Villalobos-Duno H."/>
            <person name="Cunha M.M."/>
            <person name="de Hoog S."/>
            <person name="da Silveira J.F."/>
            <person name="Henrissat B."/>
            <person name="Nino-Vega G.A."/>
            <person name="Cisalpino P.S."/>
            <person name="Mora-Montes H.M."/>
            <person name="Almeida S.R."/>
            <person name="Stajich J.E."/>
            <person name="Lopes-Bezerra L.M."/>
            <person name="Vasconcelos A.T."/>
            <person name="Felipe M.S."/>
        </authorList>
    </citation>
    <scope>NUCLEOTIDE SEQUENCE [LARGE SCALE GENOMIC DNA]</scope>
    <source>
        <strain evidence="4 5">1099-18</strain>
    </source>
</reference>
<dbReference type="PANTHER" id="PTHR10334">
    <property type="entry name" value="CYSTEINE-RICH SECRETORY PROTEIN-RELATED"/>
    <property type="match status" value="1"/>
</dbReference>
<evidence type="ECO:0000256" key="1">
    <source>
        <dbReference type="SAM" id="MobiDB-lite"/>
    </source>
</evidence>
<dbReference type="RefSeq" id="XP_016589562.1">
    <property type="nucleotide sequence ID" value="XM_016728806.1"/>
</dbReference>
<dbReference type="GO" id="GO:0005576">
    <property type="term" value="C:extracellular region"/>
    <property type="evidence" value="ECO:0007669"/>
    <property type="project" value="InterPro"/>
</dbReference>
<keyword evidence="2" id="KW-0732">Signal</keyword>
<evidence type="ECO:0000259" key="3">
    <source>
        <dbReference type="SMART" id="SM00198"/>
    </source>
</evidence>
<dbReference type="PROSITE" id="PS01009">
    <property type="entry name" value="CRISP_1"/>
    <property type="match status" value="1"/>
</dbReference>
<feature type="region of interest" description="Disordered" evidence="1">
    <location>
        <begin position="221"/>
        <end position="245"/>
    </location>
</feature>
<sequence>MIPIRHTQHIAVTLLAAALTQPTVASIHPTQTAYGTIRATPDPLPPDQIAARNAAPDAATTVTAMPSLPSNAPEYTSDTLFQSAILNSTNFFRREHNATAATWNATIAQFAASYLDGDADCTFAHSGGPYGENIAVGFQTVHGAIDAFGLERRLYDFNHPGFSEATGHFTQLVWKASTTVGCARKLCGGAAAGMKNTGWFLVCEHWPRGNVIGQFAQEVDRQTSGPGADGGDGNGDGEPSAASGKPSMGGVAAAVVVFVMITAAFANDVRLTVADA</sequence>
<proteinExistence type="predicted"/>
<protein>
    <submittedName>
        <fullName evidence="4">SCP-like extracellular protein</fullName>
    </submittedName>
</protein>
<dbReference type="InterPro" id="IPR035940">
    <property type="entry name" value="CAP_sf"/>
</dbReference>
<dbReference type="PRINTS" id="PR00837">
    <property type="entry name" value="V5TPXLIKE"/>
</dbReference>
<evidence type="ECO:0000313" key="5">
    <source>
        <dbReference type="Proteomes" id="UP000033710"/>
    </source>
</evidence>
<dbReference type="Proteomes" id="UP000033710">
    <property type="component" value="Unassembled WGS sequence"/>
</dbReference>
<evidence type="ECO:0000313" key="4">
    <source>
        <dbReference type="EMBL" id="KJR86886.1"/>
    </source>
</evidence>